<dbReference type="CDD" id="cd19359">
    <property type="entry name" value="TenA_C_Bt3146-like"/>
    <property type="match status" value="1"/>
</dbReference>
<evidence type="ECO:0000259" key="1">
    <source>
        <dbReference type="Pfam" id="PF03070"/>
    </source>
</evidence>
<dbReference type="EMBL" id="NBIV01000016">
    <property type="protein sequence ID" value="PXF48067.1"/>
    <property type="molecule type" value="Genomic_DNA"/>
</dbReference>
<dbReference type="AlphaFoldDB" id="A0A2V3J247"/>
<dbReference type="OrthoDB" id="6051518at2759"/>
<dbReference type="GO" id="GO:0005829">
    <property type="term" value="C:cytosol"/>
    <property type="evidence" value="ECO:0007669"/>
    <property type="project" value="TreeGrafter"/>
</dbReference>
<dbReference type="SUPFAM" id="SSF48613">
    <property type="entry name" value="Heme oxygenase-like"/>
    <property type="match status" value="1"/>
</dbReference>
<dbReference type="Gene3D" id="1.20.910.10">
    <property type="entry name" value="Heme oxygenase-like"/>
    <property type="match status" value="1"/>
</dbReference>
<comment type="caution">
    <text evidence="2">The sequence shown here is derived from an EMBL/GenBank/DDBJ whole genome shotgun (WGS) entry which is preliminary data.</text>
</comment>
<protein>
    <recommendedName>
        <fullName evidence="1">Thiaminase-2/PQQC domain-containing protein</fullName>
    </recommendedName>
</protein>
<accession>A0A2V3J247</accession>
<proteinExistence type="predicted"/>
<dbReference type="InterPro" id="IPR004305">
    <property type="entry name" value="Thiaminase-2/PQQC"/>
</dbReference>
<dbReference type="Pfam" id="PF03070">
    <property type="entry name" value="TENA_THI-4"/>
    <property type="match status" value="1"/>
</dbReference>
<dbReference type="InterPro" id="IPR050967">
    <property type="entry name" value="Thiamine_Salvage_TenA"/>
</dbReference>
<dbReference type="InterPro" id="IPR016084">
    <property type="entry name" value="Haem_Oase-like_multi-hlx"/>
</dbReference>
<sequence>MNSARSCFHSGNPIITLKHALNCPRTVSVTFSIAEKHNLSKTSPPEHSLFWRLWHQNKHYAKKALATTFIQDMVKGTLNPISYTRYNVSDAYFCYSGADDYKTAMNKAQDAVLKAYLSAKYRSYKRYNEMFPRTMCLKDASGIEPNAVCKEYSDFERSVVRDEEAVYTIFAMLPCEFLWPWLGSQIEYPDVTNVYREWIMMNLKVEQGNAFAAGNFLVDFESVYGREIDHDKAGRIYRQAMVYEWQNFATACSY</sequence>
<evidence type="ECO:0000313" key="3">
    <source>
        <dbReference type="Proteomes" id="UP000247409"/>
    </source>
</evidence>
<feature type="domain" description="Thiaminase-2/PQQC" evidence="1">
    <location>
        <begin position="112"/>
        <end position="244"/>
    </location>
</feature>
<dbReference type="GO" id="GO:0006772">
    <property type="term" value="P:thiamine metabolic process"/>
    <property type="evidence" value="ECO:0007669"/>
    <property type="project" value="UniProtKB-ARBA"/>
</dbReference>
<keyword evidence="3" id="KW-1185">Reference proteome</keyword>
<name>A0A2V3J247_9FLOR</name>
<dbReference type="PANTHER" id="PTHR43198">
    <property type="entry name" value="BIFUNCTIONAL TH2 PROTEIN"/>
    <property type="match status" value="1"/>
</dbReference>
<dbReference type="PANTHER" id="PTHR43198:SF2">
    <property type="entry name" value="SI:CH1073-67J19.1-RELATED"/>
    <property type="match status" value="1"/>
</dbReference>
<dbReference type="Proteomes" id="UP000247409">
    <property type="component" value="Unassembled WGS sequence"/>
</dbReference>
<organism evidence="2 3">
    <name type="scientific">Gracilariopsis chorda</name>
    <dbReference type="NCBI Taxonomy" id="448386"/>
    <lineage>
        <taxon>Eukaryota</taxon>
        <taxon>Rhodophyta</taxon>
        <taxon>Florideophyceae</taxon>
        <taxon>Rhodymeniophycidae</taxon>
        <taxon>Gracilariales</taxon>
        <taxon>Gracilariaceae</taxon>
        <taxon>Gracilariopsis</taxon>
    </lineage>
</organism>
<reference evidence="2 3" key="1">
    <citation type="journal article" date="2018" name="Mol. Biol. Evol.">
        <title>Analysis of the draft genome of the red seaweed Gracilariopsis chorda provides insights into genome size evolution in Rhodophyta.</title>
        <authorList>
            <person name="Lee J."/>
            <person name="Yang E.C."/>
            <person name="Graf L."/>
            <person name="Yang J.H."/>
            <person name="Qiu H."/>
            <person name="Zel Zion U."/>
            <person name="Chan C.X."/>
            <person name="Stephens T.G."/>
            <person name="Weber A.P.M."/>
            <person name="Boo G.H."/>
            <person name="Boo S.M."/>
            <person name="Kim K.M."/>
            <person name="Shin Y."/>
            <person name="Jung M."/>
            <person name="Lee S.J."/>
            <person name="Yim H.S."/>
            <person name="Lee J.H."/>
            <person name="Bhattacharya D."/>
            <person name="Yoon H.S."/>
        </authorList>
    </citation>
    <scope>NUCLEOTIDE SEQUENCE [LARGE SCALE GENOMIC DNA]</scope>
    <source>
        <strain evidence="2 3">SKKU-2015</strain>
        <tissue evidence="2">Whole body</tissue>
    </source>
</reference>
<evidence type="ECO:0000313" key="2">
    <source>
        <dbReference type="EMBL" id="PXF48067.1"/>
    </source>
</evidence>
<gene>
    <name evidence="2" type="ORF">BWQ96_02019</name>
</gene>
<dbReference type="STRING" id="448386.A0A2V3J247"/>